<evidence type="ECO:0000256" key="4">
    <source>
        <dbReference type="ARBA" id="ARBA00011927"/>
    </source>
</evidence>
<dbReference type="UniPathway" id="UPA00559"/>
<feature type="binding site" evidence="9">
    <location>
        <position position="10"/>
    </location>
    <ligand>
        <name>S-adenosyl-L-methionine</name>
        <dbReference type="ChEBI" id="CHEBI:59789"/>
    </ligand>
</feature>
<dbReference type="PANTHER" id="PTHR10882">
    <property type="entry name" value="DIPHTHINE SYNTHASE"/>
    <property type="match status" value="1"/>
</dbReference>
<dbReference type="EMBL" id="RRYP01013747">
    <property type="protein sequence ID" value="TNV76355.1"/>
    <property type="molecule type" value="Genomic_DNA"/>
</dbReference>
<feature type="binding site" evidence="9">
    <location>
        <position position="248"/>
    </location>
    <ligand>
        <name>S-adenosyl-L-methionine</name>
        <dbReference type="ChEBI" id="CHEBI:59789"/>
    </ligand>
</feature>
<dbReference type="NCBIfam" id="TIGR00522">
    <property type="entry name" value="dph5"/>
    <property type="match status" value="1"/>
</dbReference>
<keyword evidence="6" id="KW-0808">Transferase</keyword>
<keyword evidence="5" id="KW-0489">Methyltransferase</keyword>
<evidence type="ECO:0000256" key="9">
    <source>
        <dbReference type="PIRSR" id="PIRSR036432-1"/>
    </source>
</evidence>
<dbReference type="InterPro" id="IPR000878">
    <property type="entry name" value="4pyrrol_Mease"/>
</dbReference>
<feature type="binding site" evidence="9">
    <location>
        <begin position="113"/>
        <end position="114"/>
    </location>
    <ligand>
        <name>S-adenosyl-L-methionine</name>
        <dbReference type="ChEBI" id="CHEBI:59789"/>
    </ligand>
</feature>
<evidence type="ECO:0000256" key="7">
    <source>
        <dbReference type="ARBA" id="ARBA00022691"/>
    </source>
</evidence>
<evidence type="ECO:0000256" key="8">
    <source>
        <dbReference type="ARBA" id="ARBA00048752"/>
    </source>
</evidence>
<evidence type="ECO:0000256" key="3">
    <source>
        <dbReference type="ARBA" id="ARBA00006729"/>
    </source>
</evidence>
<feature type="binding site" evidence="9">
    <location>
        <position position="85"/>
    </location>
    <ligand>
        <name>S-adenosyl-L-methionine</name>
        <dbReference type="ChEBI" id="CHEBI:59789"/>
    </ligand>
</feature>
<evidence type="ECO:0000256" key="5">
    <source>
        <dbReference type="ARBA" id="ARBA00022603"/>
    </source>
</evidence>
<proteinExistence type="inferred from homology"/>
<keyword evidence="7 9" id="KW-0949">S-adenosyl-L-methionine</keyword>
<dbReference type="InterPro" id="IPR035996">
    <property type="entry name" value="4pyrrol_Methylase_sf"/>
</dbReference>
<dbReference type="Gene3D" id="3.40.1010.10">
    <property type="entry name" value="Cobalt-precorrin-4 Transmethylase, Domain 1"/>
    <property type="match status" value="1"/>
</dbReference>
<evidence type="ECO:0000313" key="11">
    <source>
        <dbReference type="EMBL" id="TNV76355.1"/>
    </source>
</evidence>
<dbReference type="Gene3D" id="3.30.950.10">
    <property type="entry name" value="Methyltransferase, Cobalt-precorrin-4 Transmethylase, Domain 2"/>
    <property type="match status" value="1"/>
</dbReference>
<gene>
    <name evidence="11" type="ORF">FGO68_gene13313</name>
</gene>
<comment type="similarity">
    <text evidence="3">Belongs to the diphthine synthase family.</text>
</comment>
<sequence length="271" mass="30865">MVLYMIGLGLYDEKDITVRGLEAVKKCKRVYLEMYTAILMVSKEKLEAFFEKEVIEADRNFVELGCVDMIDAAKEEDVAFLVVGDPFCATTHSDLYLRCVESGVKVEVIHNASIVSAVGCCGLQVYRFGEIVSLPFFTEKWRPYSFYEKIKNNKDKGLHTLVLLDIKVKEPTEESLARGKQLDYMEPRYMRTHQAAEQLLEAEANLKQGVYDEATPCFGLVRVGTATQRVVSGMLKEFVGMDLGEPLHSFVICGEMHHIEEEMFKYHHHGK</sequence>
<dbReference type="GO" id="GO:0017183">
    <property type="term" value="P:protein histidyl modification to diphthamide"/>
    <property type="evidence" value="ECO:0007669"/>
    <property type="project" value="UniProtKB-UniPathway"/>
</dbReference>
<dbReference type="PIRSF" id="PIRSF036432">
    <property type="entry name" value="Diphthine_synth"/>
    <property type="match status" value="1"/>
</dbReference>
<keyword evidence="12" id="KW-1185">Reference proteome</keyword>
<dbReference type="InterPro" id="IPR014776">
    <property type="entry name" value="4pyrrole_Mease_sub2"/>
</dbReference>
<evidence type="ECO:0000256" key="2">
    <source>
        <dbReference type="ARBA" id="ARBA00005156"/>
    </source>
</evidence>
<dbReference type="FunFam" id="3.40.1010.10:FF:000004">
    <property type="entry name" value="Putative diphthine synthase"/>
    <property type="match status" value="1"/>
</dbReference>
<evidence type="ECO:0000259" key="10">
    <source>
        <dbReference type="Pfam" id="PF00590"/>
    </source>
</evidence>
<dbReference type="AlphaFoldDB" id="A0A8J8SZH6"/>
<dbReference type="OrthoDB" id="2516at2759"/>
<dbReference type="SUPFAM" id="SSF53790">
    <property type="entry name" value="Tetrapyrrole methylase"/>
    <property type="match status" value="1"/>
</dbReference>
<dbReference type="HAMAP" id="MF_01084">
    <property type="entry name" value="Diphthine_synth"/>
    <property type="match status" value="1"/>
</dbReference>
<accession>A0A8J8SZH6</accession>
<dbReference type="Proteomes" id="UP000785679">
    <property type="component" value="Unassembled WGS sequence"/>
</dbReference>
<name>A0A8J8SZH6_HALGN</name>
<dbReference type="PANTHER" id="PTHR10882:SF0">
    <property type="entry name" value="DIPHTHINE METHYL ESTER SYNTHASE"/>
    <property type="match status" value="1"/>
</dbReference>
<feature type="binding site" evidence="9">
    <location>
        <position position="164"/>
    </location>
    <ligand>
        <name>S-adenosyl-L-methionine</name>
        <dbReference type="ChEBI" id="CHEBI:59789"/>
    </ligand>
</feature>
<comment type="caution">
    <text evidence="11">The sequence shown here is derived from an EMBL/GenBank/DDBJ whole genome shotgun (WGS) entry which is preliminary data.</text>
</comment>
<evidence type="ECO:0000256" key="6">
    <source>
        <dbReference type="ARBA" id="ARBA00022679"/>
    </source>
</evidence>
<evidence type="ECO:0000313" key="12">
    <source>
        <dbReference type="Proteomes" id="UP000785679"/>
    </source>
</evidence>
<comment type="function">
    <text evidence="1">S-adenosyl-L-methionine-dependent methyltransferase that catalyzes four methylations of the modified target histidine residue in translation elongation factor 2 (EF-2), to form an intermediate called diphthine methyl ester. The four successive methylation reactions represent the second step of diphthamide biosynthesis.</text>
</comment>
<feature type="binding site" evidence="9">
    <location>
        <position position="223"/>
    </location>
    <ligand>
        <name>S-adenosyl-L-methionine</name>
        <dbReference type="ChEBI" id="CHEBI:59789"/>
    </ligand>
</feature>
<comment type="catalytic activity">
    <reaction evidence="8">
        <text>2-[(3S)-amino-3-carboxypropyl]-L-histidyl-[translation elongation factor 2] + 4 S-adenosyl-L-methionine = diphthine methyl ester-[translation elongation factor 2] + 4 S-adenosyl-L-homocysteine + 3 H(+)</text>
        <dbReference type="Rhea" id="RHEA:42652"/>
        <dbReference type="Rhea" id="RHEA-COMP:9749"/>
        <dbReference type="Rhea" id="RHEA-COMP:10173"/>
        <dbReference type="ChEBI" id="CHEBI:15378"/>
        <dbReference type="ChEBI" id="CHEBI:57856"/>
        <dbReference type="ChEBI" id="CHEBI:59789"/>
        <dbReference type="ChEBI" id="CHEBI:73995"/>
        <dbReference type="ChEBI" id="CHEBI:79005"/>
        <dbReference type="EC" id="2.1.1.314"/>
    </reaction>
</comment>
<feature type="domain" description="Tetrapyrrole methylase" evidence="10">
    <location>
        <begin position="3"/>
        <end position="237"/>
    </location>
</feature>
<dbReference type="InterPro" id="IPR014777">
    <property type="entry name" value="4pyrrole_Mease_sub1"/>
</dbReference>
<evidence type="ECO:0000256" key="1">
    <source>
        <dbReference type="ARBA" id="ARBA00004006"/>
    </source>
</evidence>
<dbReference type="FunFam" id="3.30.950.10:FF:000004">
    <property type="entry name" value="Diphthine synthase putative"/>
    <property type="match status" value="1"/>
</dbReference>
<dbReference type="GO" id="GO:0032259">
    <property type="term" value="P:methylation"/>
    <property type="evidence" value="ECO:0007669"/>
    <property type="project" value="UniProtKB-KW"/>
</dbReference>
<comment type="pathway">
    <text evidence="2">Protein modification; peptidyl-diphthamide biosynthesis.</text>
</comment>
<organism evidence="11 12">
    <name type="scientific">Halteria grandinella</name>
    <dbReference type="NCBI Taxonomy" id="5974"/>
    <lineage>
        <taxon>Eukaryota</taxon>
        <taxon>Sar</taxon>
        <taxon>Alveolata</taxon>
        <taxon>Ciliophora</taxon>
        <taxon>Intramacronucleata</taxon>
        <taxon>Spirotrichea</taxon>
        <taxon>Stichotrichia</taxon>
        <taxon>Sporadotrichida</taxon>
        <taxon>Halteriidae</taxon>
        <taxon>Halteria</taxon>
    </lineage>
</organism>
<dbReference type="EC" id="2.1.1.314" evidence="4"/>
<dbReference type="InterPro" id="IPR004551">
    <property type="entry name" value="Dphthn_synthase"/>
</dbReference>
<dbReference type="CDD" id="cd11647">
    <property type="entry name" value="DHP5_DphB"/>
    <property type="match status" value="1"/>
</dbReference>
<dbReference type="GO" id="GO:0141133">
    <property type="term" value="F:diphthine methyl ester synthase activity"/>
    <property type="evidence" value="ECO:0007669"/>
    <property type="project" value="UniProtKB-EC"/>
</dbReference>
<protein>
    <recommendedName>
        <fullName evidence="4">diphthine methyl ester synthase</fullName>
        <ecNumber evidence="4">2.1.1.314</ecNumber>
    </recommendedName>
</protein>
<dbReference type="Pfam" id="PF00590">
    <property type="entry name" value="TP_methylase"/>
    <property type="match status" value="1"/>
</dbReference>
<reference evidence="11" key="1">
    <citation type="submission" date="2019-06" db="EMBL/GenBank/DDBJ databases">
        <authorList>
            <person name="Zheng W."/>
        </authorList>
    </citation>
    <scope>NUCLEOTIDE SEQUENCE</scope>
    <source>
        <strain evidence="11">QDHG01</strain>
    </source>
</reference>